<dbReference type="GeneTree" id="ENSGT00390000014553"/>
<keyword evidence="4" id="KW-0969">Cilium</keyword>
<proteinExistence type="predicted"/>
<evidence type="ECO:0000313" key="10">
    <source>
        <dbReference type="Proteomes" id="UP000472240"/>
    </source>
</evidence>
<comment type="subunit">
    <text evidence="8">Microtubule inner protein component of sperm flagellar doublet microtubules.</text>
</comment>
<evidence type="ECO:0000256" key="4">
    <source>
        <dbReference type="ARBA" id="ARBA00023069"/>
    </source>
</evidence>
<dbReference type="OMA" id="MFTKATE"/>
<keyword evidence="2" id="KW-0963">Cytoplasm</keyword>
<evidence type="ECO:0000256" key="7">
    <source>
        <dbReference type="ARBA" id="ARBA00035003"/>
    </source>
</evidence>
<dbReference type="Proteomes" id="UP000472240">
    <property type="component" value="Chromosome 9"/>
</dbReference>
<dbReference type="GO" id="GO:0030317">
    <property type="term" value="P:flagellated sperm motility"/>
    <property type="evidence" value="ECO:0007669"/>
    <property type="project" value="InterPro"/>
</dbReference>
<dbReference type="Ensembl" id="ENSRFET00010013779.1">
    <property type="protein sequence ID" value="ENSRFEP00010012596.1"/>
    <property type="gene ID" value="ENSRFEG00010008557.1"/>
</dbReference>
<dbReference type="PANTHER" id="PTHR31180:SF2">
    <property type="entry name" value="CILIA- AND FLAGELLA-ASSOCIATED PROTEIN 107"/>
    <property type="match status" value="1"/>
</dbReference>
<name>A0A671EH01_RHIFE</name>
<keyword evidence="3" id="KW-0282">Flagellum</keyword>
<keyword evidence="5" id="KW-0206">Cytoskeleton</keyword>
<comment type="function">
    <text evidence="7">Microtubule inner protein (MIP) part of the dynein-decorated doublet microtubules (DMTs) in cilia axoneme, which is required for motile cilia beating.</text>
</comment>
<evidence type="ECO:0000256" key="6">
    <source>
        <dbReference type="ARBA" id="ARBA00023273"/>
    </source>
</evidence>
<evidence type="ECO:0000256" key="3">
    <source>
        <dbReference type="ARBA" id="ARBA00022846"/>
    </source>
</evidence>
<accession>A0A671EH01</accession>
<reference evidence="9 10" key="1">
    <citation type="journal article" date="2015" name="Annu Rev Anim Biosci">
        <title>The Genome 10K Project: a way forward.</title>
        <authorList>
            <person name="Koepfli K.P."/>
            <person name="Paten B."/>
            <person name="O'Brien S.J."/>
            <person name="Koepfli K.P."/>
            <person name="Paten B."/>
            <person name="Antunes A."/>
            <person name="Belov K."/>
            <person name="Bustamante C."/>
            <person name="Castoe T.A."/>
            <person name="Clawson H."/>
            <person name="Crawford A.J."/>
            <person name="Diekhans M."/>
            <person name="Distel D."/>
            <person name="Durbin R."/>
            <person name="Earl D."/>
            <person name="Fujita M.K."/>
            <person name="Gamble T."/>
            <person name="Georges A."/>
            <person name="Gemmell N."/>
            <person name="Gilbert M.T."/>
            <person name="Graves J.M."/>
            <person name="Green R.E."/>
            <person name="Hickey G."/>
            <person name="Jarvis E.D."/>
            <person name="Johnson W."/>
            <person name="Komissarov A."/>
            <person name="Korf I."/>
            <person name="Kuhn R."/>
            <person name="Larkin D.M."/>
            <person name="Lewin H."/>
            <person name="Lopez J.V."/>
            <person name="Ma J."/>
            <person name="Marques-Bonet T."/>
            <person name="Miller W."/>
            <person name="Murphy R."/>
            <person name="Pevzner P."/>
            <person name="Shapiro B."/>
            <person name="Steiner C."/>
            <person name="Tamazian G."/>
            <person name="Venkatesh B."/>
            <person name="Wang J."/>
            <person name="Wayne R."/>
            <person name="Wiley E."/>
            <person name="Yang H."/>
            <person name="Zhang G."/>
            <person name="Haussler D."/>
            <person name="Ryder O."/>
            <person name="O'Brien S.J."/>
        </authorList>
    </citation>
    <scope>NUCLEOTIDE SEQUENCE</scope>
</reference>
<evidence type="ECO:0000256" key="5">
    <source>
        <dbReference type="ARBA" id="ARBA00023212"/>
    </source>
</evidence>
<comment type="subcellular location">
    <subcellularLocation>
        <location evidence="1">Cytoplasm</location>
        <location evidence="1">Cytoskeleton</location>
        <location evidence="1">Flagellum axoneme</location>
    </subcellularLocation>
</comment>
<reference evidence="9" key="4">
    <citation type="submission" date="2025-08" db="UniProtKB">
        <authorList>
            <consortium name="Ensembl"/>
        </authorList>
    </citation>
    <scope>IDENTIFICATION</scope>
</reference>
<evidence type="ECO:0000313" key="9">
    <source>
        <dbReference type="Ensembl" id="ENSRFEP00010012596.1"/>
    </source>
</evidence>
<evidence type="ECO:0000256" key="1">
    <source>
        <dbReference type="ARBA" id="ARBA00004611"/>
    </source>
</evidence>
<evidence type="ECO:0000256" key="8">
    <source>
        <dbReference type="ARBA" id="ARBA00046435"/>
    </source>
</evidence>
<reference evidence="9 10" key="2">
    <citation type="journal article" date="2018" name="Annu Rev Anim Biosci">
        <title>Bat Biology, Genomes, and the Bat1K Project: To Generate Chromosome-Level Genomes for All Living Bat Species.</title>
        <authorList>
            <person name="Teeling E.C."/>
            <person name="Vernes S.C."/>
            <person name="Davalos L.M."/>
            <person name="Ray D.A."/>
            <person name="Gilbert M.T.P."/>
            <person name="Myers E."/>
        </authorList>
    </citation>
    <scope>NUCLEOTIDE SEQUENCE</scope>
</reference>
<dbReference type="AlphaFoldDB" id="A0A671EH01"/>
<reference evidence="10" key="3">
    <citation type="submission" date="2018-12" db="EMBL/GenBank/DDBJ databases">
        <title>G10K-VGP greater horseshoe bat female genome, primary haplotype.</title>
        <authorList>
            <person name="Teeling E."/>
            <person name="Myers G."/>
            <person name="Vernes S."/>
            <person name="Pippel M."/>
            <person name="Winkler S."/>
            <person name="Fedrigo O."/>
            <person name="Rhie A."/>
            <person name="Koren S."/>
            <person name="Phillippy A."/>
            <person name="Lewin H."/>
            <person name="Damas J."/>
            <person name="Howe K."/>
            <person name="Mountcastle J."/>
            <person name="Jarvis E.D."/>
        </authorList>
    </citation>
    <scope>NUCLEOTIDE SEQUENCE [LARGE SCALE GENOMIC DNA]</scope>
</reference>
<keyword evidence="6" id="KW-0966">Cell projection</keyword>
<dbReference type="GO" id="GO:0005879">
    <property type="term" value="C:axonemal microtubule"/>
    <property type="evidence" value="ECO:0007669"/>
    <property type="project" value="TreeGrafter"/>
</dbReference>
<reference evidence="9" key="5">
    <citation type="submission" date="2025-09" db="UniProtKB">
        <authorList>
            <consortium name="Ensembl"/>
        </authorList>
    </citation>
    <scope>IDENTIFICATION</scope>
</reference>
<dbReference type="Pfam" id="PF22595">
    <property type="entry name" value="CFAP107"/>
    <property type="match status" value="1"/>
</dbReference>
<dbReference type="PANTHER" id="PTHR31180">
    <property type="entry name" value="CILIA- AND FLAGELLA-ASSOCIATED PROTEIN 107-RELATED"/>
    <property type="match status" value="1"/>
</dbReference>
<dbReference type="InterPro" id="IPR054709">
    <property type="entry name" value="CFAP107"/>
</dbReference>
<sequence>MQFLTAVSPRSFYTPSWKIEAEYSTRVLTGNWVEERRTFTKATEKTPQSIYRKEYVPFPCHRPDQISRWYTKRRVEGLPYKHLITHNQEPSHCHLISSYDDHYNRHNYNLGLPPCRSWSGHKLLWLPEKADFPLLGILIIQGFLLDWGVRGPHLHRAEVCPAHAGGLARGTLAPGEC</sequence>
<keyword evidence="10" id="KW-1185">Reference proteome</keyword>
<organism evidence="9 10">
    <name type="scientific">Rhinolophus ferrumequinum</name>
    <name type="common">Greater horseshoe bat</name>
    <dbReference type="NCBI Taxonomy" id="59479"/>
    <lineage>
        <taxon>Eukaryota</taxon>
        <taxon>Metazoa</taxon>
        <taxon>Chordata</taxon>
        <taxon>Craniata</taxon>
        <taxon>Vertebrata</taxon>
        <taxon>Euteleostomi</taxon>
        <taxon>Mammalia</taxon>
        <taxon>Eutheria</taxon>
        <taxon>Laurasiatheria</taxon>
        <taxon>Chiroptera</taxon>
        <taxon>Yinpterochiroptera</taxon>
        <taxon>Rhinolophoidea</taxon>
        <taxon>Rhinolophidae</taxon>
        <taxon>Rhinolophinae</taxon>
        <taxon>Rhinolophus</taxon>
    </lineage>
</organism>
<dbReference type="InParanoid" id="A0A671EH01"/>
<dbReference type="InterPro" id="IPR037662">
    <property type="entry name" value="CFAP68/107"/>
</dbReference>
<evidence type="ECO:0000256" key="2">
    <source>
        <dbReference type="ARBA" id="ARBA00022490"/>
    </source>
</evidence>
<protein>
    <submittedName>
        <fullName evidence="9">Uncharacterized protein</fullName>
    </submittedName>
</protein>